<gene>
    <name evidence="2" type="ordered locus">TREAZ_2219</name>
</gene>
<reference evidence="3" key="1">
    <citation type="submission" date="2009-12" db="EMBL/GenBank/DDBJ databases">
        <title>Complete sequence of Treponema azotonutricium strain ZAS-9.</title>
        <authorList>
            <person name="Tetu S.G."/>
            <person name="Matson E."/>
            <person name="Ren Q."/>
            <person name="Seshadri R."/>
            <person name="Elbourne L."/>
            <person name="Hassan K.A."/>
            <person name="Durkin A."/>
            <person name="Radune D."/>
            <person name="Mohamoud Y."/>
            <person name="Shay R."/>
            <person name="Jin S."/>
            <person name="Zhang X."/>
            <person name="Lucey K."/>
            <person name="Ballor N.R."/>
            <person name="Ottesen E."/>
            <person name="Rosenthal R."/>
            <person name="Allen A."/>
            <person name="Leadbetter J.R."/>
            <person name="Paulsen I.T."/>
        </authorList>
    </citation>
    <scope>NUCLEOTIDE SEQUENCE [LARGE SCALE GENOMIC DNA]</scope>
    <source>
        <strain evidence="3">ATCC BAA-888 / DSM 13862 / ZAS-9</strain>
    </source>
</reference>
<dbReference type="EMBL" id="CP001841">
    <property type="protein sequence ID" value="AEF81709.1"/>
    <property type="molecule type" value="Genomic_DNA"/>
</dbReference>
<dbReference type="Pfam" id="PF13560">
    <property type="entry name" value="HTH_31"/>
    <property type="match status" value="1"/>
</dbReference>
<evidence type="ECO:0000313" key="3">
    <source>
        <dbReference type="Proteomes" id="UP000009222"/>
    </source>
</evidence>
<dbReference type="InterPro" id="IPR001387">
    <property type="entry name" value="Cro/C1-type_HTH"/>
</dbReference>
<dbReference type="SUPFAM" id="SSF47413">
    <property type="entry name" value="lambda repressor-like DNA-binding domains"/>
    <property type="match status" value="1"/>
</dbReference>
<keyword evidence="3" id="KW-1185">Reference proteome</keyword>
<name>F5Y8N7_LEAAZ</name>
<feature type="domain" description="HTH cro/C1-type" evidence="1">
    <location>
        <begin position="23"/>
        <end position="54"/>
    </location>
</feature>
<dbReference type="OrthoDB" id="8690238at2"/>
<dbReference type="Proteomes" id="UP000009222">
    <property type="component" value="Chromosome"/>
</dbReference>
<dbReference type="Gene3D" id="1.10.260.40">
    <property type="entry name" value="lambda repressor-like DNA-binding domains"/>
    <property type="match status" value="1"/>
</dbReference>
<dbReference type="KEGG" id="taz:TREAZ_2219"/>
<dbReference type="AlphaFoldDB" id="F5Y8N7"/>
<dbReference type="PROSITE" id="PS50943">
    <property type="entry name" value="HTH_CROC1"/>
    <property type="match status" value="1"/>
</dbReference>
<dbReference type="STRING" id="545695.TREAZ_2219"/>
<accession>F5Y8N7</accession>
<dbReference type="RefSeq" id="WP_015709831.1">
    <property type="nucleotide sequence ID" value="NC_015577.1"/>
</dbReference>
<dbReference type="HOGENOM" id="CLU_153788_1_3_12"/>
<evidence type="ECO:0000313" key="2">
    <source>
        <dbReference type="EMBL" id="AEF81709.1"/>
    </source>
</evidence>
<sequence length="108" mass="12152">MGKPKSILFPRQQKILNTLGENIKFARLRRDFSSELTAERAGISRVTLYKIERGDPGVAMGAYLKVLFVLGLDRDLLKVAEDDILGRKLQDAKLLPGKRASKTRKPDE</sequence>
<dbReference type="InParanoid" id="F5Y8N7"/>
<organism evidence="2 3">
    <name type="scientific">Leadbettera azotonutricia (strain ATCC BAA-888 / DSM 13862 / ZAS-9)</name>
    <name type="common">Treponema azotonutricium</name>
    <dbReference type="NCBI Taxonomy" id="545695"/>
    <lineage>
        <taxon>Bacteria</taxon>
        <taxon>Pseudomonadati</taxon>
        <taxon>Spirochaetota</taxon>
        <taxon>Spirochaetia</taxon>
        <taxon>Spirochaetales</taxon>
        <taxon>Breznakiellaceae</taxon>
        <taxon>Leadbettera</taxon>
    </lineage>
</organism>
<dbReference type="InterPro" id="IPR010982">
    <property type="entry name" value="Lambda_DNA-bd_dom_sf"/>
</dbReference>
<dbReference type="eggNOG" id="COG1396">
    <property type="taxonomic scope" value="Bacteria"/>
</dbReference>
<protein>
    <submittedName>
        <fullName evidence="2">Transcriptional regulator, XRE family</fullName>
    </submittedName>
</protein>
<reference evidence="2 3" key="2">
    <citation type="journal article" date="2011" name="ISME J.">
        <title>RNA-seq reveals cooperative metabolic interactions between two termite-gut spirochete species in co-culture.</title>
        <authorList>
            <person name="Rosenthal A.Z."/>
            <person name="Matson E.G."/>
            <person name="Eldar A."/>
            <person name="Leadbetter J.R."/>
        </authorList>
    </citation>
    <scope>NUCLEOTIDE SEQUENCE [LARGE SCALE GENOMIC DNA]</scope>
    <source>
        <strain evidence="3">ATCC BAA-888 / DSM 13862 / ZAS-9</strain>
    </source>
</reference>
<dbReference type="GO" id="GO:0003677">
    <property type="term" value="F:DNA binding"/>
    <property type="evidence" value="ECO:0007669"/>
    <property type="project" value="InterPro"/>
</dbReference>
<evidence type="ECO:0000259" key="1">
    <source>
        <dbReference type="PROSITE" id="PS50943"/>
    </source>
</evidence>
<proteinExistence type="predicted"/>
<dbReference type="CDD" id="cd00093">
    <property type="entry name" value="HTH_XRE"/>
    <property type="match status" value="1"/>
</dbReference>